<dbReference type="FunFam" id="3.30.160.60:FF:002343">
    <property type="entry name" value="Zinc finger protein 33A"/>
    <property type="match status" value="1"/>
</dbReference>
<dbReference type="AlphaFoldDB" id="A0A8D2M8M5"/>
<feature type="compositionally biased region" description="Basic and acidic residues" evidence="9">
    <location>
        <begin position="79"/>
        <end position="93"/>
    </location>
</feature>
<dbReference type="GO" id="GO:0000785">
    <property type="term" value="C:chromatin"/>
    <property type="evidence" value="ECO:0007669"/>
    <property type="project" value="TreeGrafter"/>
</dbReference>
<protein>
    <recommendedName>
        <fullName evidence="10">C2H2-type domain-containing protein</fullName>
    </recommendedName>
</protein>
<evidence type="ECO:0000259" key="10">
    <source>
        <dbReference type="PROSITE" id="PS50157"/>
    </source>
</evidence>
<feature type="domain" description="C2H2-type" evidence="10">
    <location>
        <begin position="189"/>
        <end position="216"/>
    </location>
</feature>
<dbReference type="SMART" id="SM00355">
    <property type="entry name" value="ZnF_C2H2"/>
    <property type="match status" value="3"/>
</dbReference>
<dbReference type="GO" id="GO:0000978">
    <property type="term" value="F:RNA polymerase II cis-regulatory region sequence-specific DNA binding"/>
    <property type="evidence" value="ECO:0007669"/>
    <property type="project" value="TreeGrafter"/>
</dbReference>
<feature type="domain" description="C2H2-type" evidence="10">
    <location>
        <begin position="145"/>
        <end position="166"/>
    </location>
</feature>
<name>A0A8D2M8M5_ZONAL</name>
<dbReference type="PANTHER" id="PTHR14003">
    <property type="entry name" value="TRANSCRIPTIONAL REPRESSOR PROTEIN YY"/>
    <property type="match status" value="1"/>
</dbReference>
<reference evidence="11" key="2">
    <citation type="submission" date="2025-09" db="UniProtKB">
        <authorList>
            <consortium name="Ensembl"/>
        </authorList>
    </citation>
    <scope>IDENTIFICATION</scope>
</reference>
<dbReference type="Gene3D" id="3.30.160.60">
    <property type="entry name" value="Classic Zinc Finger"/>
    <property type="match status" value="5"/>
</dbReference>
<comment type="function">
    <text evidence="1">May be involved in transcriptional regulation.</text>
</comment>
<dbReference type="GO" id="GO:0000981">
    <property type="term" value="F:DNA-binding transcription factor activity, RNA polymerase II-specific"/>
    <property type="evidence" value="ECO:0007669"/>
    <property type="project" value="TreeGrafter"/>
</dbReference>
<keyword evidence="7" id="KW-0539">Nucleus</keyword>
<dbReference type="Proteomes" id="UP000694413">
    <property type="component" value="Unassembled WGS sequence"/>
</dbReference>
<dbReference type="InterPro" id="IPR036236">
    <property type="entry name" value="Znf_C2H2_sf"/>
</dbReference>
<dbReference type="Ensembl" id="ENSZALT00000007369.1">
    <property type="protein sequence ID" value="ENSZALP00000004901.1"/>
    <property type="gene ID" value="ENSZALG00000004599.1"/>
</dbReference>
<dbReference type="FunFam" id="3.30.160.60:FF:002107">
    <property type="entry name" value="Zinc finger protein 484"/>
    <property type="match status" value="1"/>
</dbReference>
<evidence type="ECO:0000256" key="6">
    <source>
        <dbReference type="ARBA" id="ARBA00023125"/>
    </source>
</evidence>
<organism evidence="11 12">
    <name type="scientific">Zonotrichia albicollis</name>
    <name type="common">White-throated sparrow</name>
    <name type="synonym">Fringilla albicollis</name>
    <dbReference type="NCBI Taxonomy" id="44394"/>
    <lineage>
        <taxon>Eukaryota</taxon>
        <taxon>Metazoa</taxon>
        <taxon>Chordata</taxon>
        <taxon>Craniata</taxon>
        <taxon>Vertebrata</taxon>
        <taxon>Euteleostomi</taxon>
        <taxon>Archelosauria</taxon>
        <taxon>Archosauria</taxon>
        <taxon>Dinosauria</taxon>
        <taxon>Saurischia</taxon>
        <taxon>Theropoda</taxon>
        <taxon>Coelurosauria</taxon>
        <taxon>Aves</taxon>
        <taxon>Neognathae</taxon>
        <taxon>Neoaves</taxon>
        <taxon>Telluraves</taxon>
        <taxon>Australaves</taxon>
        <taxon>Passeriformes</taxon>
        <taxon>Passerellidae</taxon>
        <taxon>Zonotrichia</taxon>
    </lineage>
</organism>
<feature type="compositionally biased region" description="Pro residues" evidence="9">
    <location>
        <begin position="29"/>
        <end position="39"/>
    </location>
</feature>
<keyword evidence="4 8" id="KW-0863">Zinc-finger</keyword>
<dbReference type="InterPro" id="IPR013087">
    <property type="entry name" value="Znf_C2H2_type"/>
</dbReference>
<evidence type="ECO:0000256" key="3">
    <source>
        <dbReference type="ARBA" id="ARBA00022737"/>
    </source>
</evidence>
<evidence type="ECO:0000256" key="8">
    <source>
        <dbReference type="PROSITE-ProRule" id="PRU00042"/>
    </source>
</evidence>
<feature type="compositionally biased region" description="Low complexity" evidence="9">
    <location>
        <begin position="139"/>
        <end position="153"/>
    </location>
</feature>
<feature type="domain" description="C2H2-type" evidence="10">
    <location>
        <begin position="223"/>
        <end position="244"/>
    </location>
</feature>
<keyword evidence="3" id="KW-0677">Repeat</keyword>
<evidence type="ECO:0000256" key="9">
    <source>
        <dbReference type="SAM" id="MobiDB-lite"/>
    </source>
</evidence>
<evidence type="ECO:0000256" key="5">
    <source>
        <dbReference type="ARBA" id="ARBA00022833"/>
    </source>
</evidence>
<evidence type="ECO:0000256" key="7">
    <source>
        <dbReference type="ARBA" id="ARBA00023242"/>
    </source>
</evidence>
<feature type="compositionally biased region" description="Basic and acidic residues" evidence="9">
    <location>
        <begin position="1"/>
        <end position="12"/>
    </location>
</feature>
<keyword evidence="12" id="KW-1185">Reference proteome</keyword>
<evidence type="ECO:0000313" key="12">
    <source>
        <dbReference type="Proteomes" id="UP000694413"/>
    </source>
</evidence>
<dbReference type="FunFam" id="3.30.160.60:FF:000624">
    <property type="entry name" value="zinc finger protein 697"/>
    <property type="match status" value="1"/>
</dbReference>
<sequence>MQEEAVRKRTEPWDTQAGEEEVSAFFPVSPAPSPSPAEPPAAGQPCCQPHPSRDALREIPSLSLWYGGKSHPLLVLPPPDKELGMETSEEKPPWKNLVEEALLSDSTVQNSNGEENPQRSCRSRGCKPSPGSSEEERPSLSQEGGQSFSQSSELMVHEQLHDGEKPHKCLDCRSALIGHQRIHTGERPYECPQCGKRFQTSSSLLLHERIHTDERPFHWPNRGKGFRHNSTLITHQRIHTGERPYECPQCGKSFTQSSHLTKHQWRHQ</sequence>
<dbReference type="PROSITE" id="PS00028">
    <property type="entry name" value="ZINC_FINGER_C2H2_1"/>
    <property type="match status" value="2"/>
</dbReference>
<feature type="compositionally biased region" description="Polar residues" evidence="9">
    <location>
        <begin position="104"/>
        <end position="120"/>
    </location>
</feature>
<reference evidence="11" key="1">
    <citation type="submission" date="2025-08" db="UniProtKB">
        <authorList>
            <consortium name="Ensembl"/>
        </authorList>
    </citation>
    <scope>IDENTIFICATION</scope>
</reference>
<evidence type="ECO:0000313" key="11">
    <source>
        <dbReference type="Ensembl" id="ENSZALP00000004901.1"/>
    </source>
</evidence>
<dbReference type="SUPFAM" id="SSF57667">
    <property type="entry name" value="beta-beta-alpha zinc fingers"/>
    <property type="match status" value="3"/>
</dbReference>
<dbReference type="GO" id="GO:0031519">
    <property type="term" value="C:PcG protein complex"/>
    <property type="evidence" value="ECO:0007669"/>
    <property type="project" value="TreeGrafter"/>
</dbReference>
<keyword evidence="2" id="KW-0479">Metal-binding</keyword>
<feature type="domain" description="C2H2-type" evidence="10">
    <location>
        <begin position="245"/>
        <end position="268"/>
    </location>
</feature>
<proteinExistence type="predicted"/>
<keyword evidence="6" id="KW-0238">DNA-binding</keyword>
<feature type="region of interest" description="Disordered" evidence="9">
    <location>
        <begin position="1"/>
        <end position="54"/>
    </location>
</feature>
<feature type="region of interest" description="Disordered" evidence="9">
    <location>
        <begin position="67"/>
        <end position="153"/>
    </location>
</feature>
<evidence type="ECO:0000256" key="4">
    <source>
        <dbReference type="ARBA" id="ARBA00022771"/>
    </source>
</evidence>
<accession>A0A8D2M8M5</accession>
<dbReference type="GO" id="GO:0008270">
    <property type="term" value="F:zinc ion binding"/>
    <property type="evidence" value="ECO:0007669"/>
    <property type="project" value="UniProtKB-KW"/>
</dbReference>
<evidence type="ECO:0000256" key="2">
    <source>
        <dbReference type="ARBA" id="ARBA00022723"/>
    </source>
</evidence>
<dbReference type="GO" id="GO:0005667">
    <property type="term" value="C:transcription regulator complex"/>
    <property type="evidence" value="ECO:0007669"/>
    <property type="project" value="TreeGrafter"/>
</dbReference>
<keyword evidence="5" id="KW-0862">Zinc</keyword>
<dbReference type="PANTHER" id="PTHR14003:SF23">
    <property type="entry name" value="ZINC FINGER PROTEIN 143"/>
    <property type="match status" value="1"/>
</dbReference>
<dbReference type="Pfam" id="PF00096">
    <property type="entry name" value="zf-C2H2"/>
    <property type="match status" value="2"/>
</dbReference>
<evidence type="ECO:0000256" key="1">
    <source>
        <dbReference type="ARBA" id="ARBA00003767"/>
    </source>
</evidence>
<dbReference type="PROSITE" id="PS50157">
    <property type="entry name" value="ZINC_FINGER_C2H2_2"/>
    <property type="match status" value="4"/>
</dbReference>